<evidence type="ECO:0000313" key="2">
    <source>
        <dbReference type="Proteomes" id="UP000615446"/>
    </source>
</evidence>
<dbReference type="GO" id="GO:0016301">
    <property type="term" value="F:kinase activity"/>
    <property type="evidence" value="ECO:0007669"/>
    <property type="project" value="UniProtKB-KW"/>
</dbReference>
<comment type="caution">
    <text evidence="1">The sequence shown here is derived from an EMBL/GenBank/DDBJ whole genome shotgun (WGS) entry which is preliminary data.</text>
</comment>
<dbReference type="EMBL" id="BLAL01000356">
    <property type="protein sequence ID" value="GET04559.1"/>
    <property type="molecule type" value="Genomic_DNA"/>
</dbReference>
<organism evidence="1 2">
    <name type="scientific">Rhizophagus clarus</name>
    <dbReference type="NCBI Taxonomy" id="94130"/>
    <lineage>
        <taxon>Eukaryota</taxon>
        <taxon>Fungi</taxon>
        <taxon>Fungi incertae sedis</taxon>
        <taxon>Mucoromycota</taxon>
        <taxon>Glomeromycotina</taxon>
        <taxon>Glomeromycetes</taxon>
        <taxon>Glomerales</taxon>
        <taxon>Glomeraceae</taxon>
        <taxon>Rhizophagus</taxon>
    </lineage>
</organism>
<dbReference type="Proteomes" id="UP000615446">
    <property type="component" value="Unassembled WGS sequence"/>
</dbReference>
<gene>
    <name evidence="1" type="ORF">RCL2_003086000</name>
</gene>
<dbReference type="InterPro" id="IPR011009">
    <property type="entry name" value="Kinase-like_dom_sf"/>
</dbReference>
<proteinExistence type="predicted"/>
<dbReference type="AlphaFoldDB" id="A0A8H3MCA1"/>
<keyword evidence="1" id="KW-0418">Kinase</keyword>
<sequence length="83" mass="9719">MINKVYKAFWNKAYVTSKSFNTDNVIVTKEIVREIRLNEKVPTEENILRFHGITSSGSSKYMTIENRCLLVIDYEEGRNFVII</sequence>
<accession>A0A8H3MCA1</accession>
<keyword evidence="1" id="KW-0808">Transferase</keyword>
<reference evidence="1" key="1">
    <citation type="submission" date="2019-10" db="EMBL/GenBank/DDBJ databases">
        <title>Conservation and host-specific expression of non-tandemly repeated heterogenous ribosome RNA gene in arbuscular mycorrhizal fungi.</title>
        <authorList>
            <person name="Maeda T."/>
            <person name="Kobayashi Y."/>
            <person name="Nakagawa T."/>
            <person name="Ezawa T."/>
            <person name="Yamaguchi K."/>
            <person name="Bino T."/>
            <person name="Nishimoto Y."/>
            <person name="Shigenobu S."/>
            <person name="Kawaguchi M."/>
        </authorList>
    </citation>
    <scope>NUCLEOTIDE SEQUENCE</scope>
    <source>
        <strain evidence="1">HR1</strain>
    </source>
</reference>
<dbReference type="SUPFAM" id="SSF56112">
    <property type="entry name" value="Protein kinase-like (PK-like)"/>
    <property type="match status" value="1"/>
</dbReference>
<name>A0A8H3MCA1_9GLOM</name>
<evidence type="ECO:0000313" key="1">
    <source>
        <dbReference type="EMBL" id="GET04559.1"/>
    </source>
</evidence>
<protein>
    <submittedName>
        <fullName evidence="1">Kinase-like domain-containing protein</fullName>
    </submittedName>
</protein>
<dbReference type="OrthoDB" id="5337378at2759"/>